<proteinExistence type="predicted"/>
<name>A0ABR2D4H6_9ROSI</name>
<evidence type="ECO:0000313" key="1">
    <source>
        <dbReference type="EMBL" id="KAK8529683.1"/>
    </source>
</evidence>
<comment type="caution">
    <text evidence="1">The sequence shown here is derived from an EMBL/GenBank/DDBJ whole genome shotgun (WGS) entry which is preliminary data.</text>
</comment>
<reference evidence="1 2" key="1">
    <citation type="journal article" date="2024" name="G3 (Bethesda)">
        <title>Genome assembly of Hibiscus sabdariffa L. provides insights into metabolisms of medicinal natural products.</title>
        <authorList>
            <person name="Kim T."/>
        </authorList>
    </citation>
    <scope>NUCLEOTIDE SEQUENCE [LARGE SCALE GENOMIC DNA]</scope>
    <source>
        <strain evidence="1">TK-2024</strain>
        <tissue evidence="1">Old leaves</tissue>
    </source>
</reference>
<gene>
    <name evidence="1" type="ORF">V6N12_060459</name>
</gene>
<keyword evidence="2" id="KW-1185">Reference proteome</keyword>
<dbReference type="EMBL" id="JBBPBM010000036">
    <property type="protein sequence ID" value="KAK8529683.1"/>
    <property type="molecule type" value="Genomic_DNA"/>
</dbReference>
<evidence type="ECO:0000313" key="2">
    <source>
        <dbReference type="Proteomes" id="UP001472677"/>
    </source>
</evidence>
<protein>
    <submittedName>
        <fullName evidence="1">Uncharacterized protein</fullName>
    </submittedName>
</protein>
<sequence length="75" mass="8436">MRYKYSYLVGHRRDRRTPRKVLILKWILVGQSQEGHLRCLGSRDDSISVVDLISSIRPPASTVKLPATASTAGQE</sequence>
<organism evidence="1 2">
    <name type="scientific">Hibiscus sabdariffa</name>
    <name type="common">roselle</name>
    <dbReference type="NCBI Taxonomy" id="183260"/>
    <lineage>
        <taxon>Eukaryota</taxon>
        <taxon>Viridiplantae</taxon>
        <taxon>Streptophyta</taxon>
        <taxon>Embryophyta</taxon>
        <taxon>Tracheophyta</taxon>
        <taxon>Spermatophyta</taxon>
        <taxon>Magnoliopsida</taxon>
        <taxon>eudicotyledons</taxon>
        <taxon>Gunneridae</taxon>
        <taxon>Pentapetalae</taxon>
        <taxon>rosids</taxon>
        <taxon>malvids</taxon>
        <taxon>Malvales</taxon>
        <taxon>Malvaceae</taxon>
        <taxon>Malvoideae</taxon>
        <taxon>Hibiscus</taxon>
    </lineage>
</organism>
<accession>A0ABR2D4H6</accession>
<dbReference type="Proteomes" id="UP001472677">
    <property type="component" value="Unassembled WGS sequence"/>
</dbReference>